<reference evidence="3" key="1">
    <citation type="journal article" date="2013" name="Genome Biol.">
        <title>Draft genome of the mountain pine beetle, Dendroctonus ponderosae Hopkins, a major forest pest.</title>
        <authorList>
            <person name="Keeling C.I."/>
            <person name="Yuen M.M."/>
            <person name="Liao N.Y."/>
            <person name="Docking T.R."/>
            <person name="Chan S.K."/>
            <person name="Taylor G.A."/>
            <person name="Palmquist D.L."/>
            <person name="Jackman S.D."/>
            <person name="Nguyen A."/>
            <person name="Li M."/>
            <person name="Henderson H."/>
            <person name="Janes J.K."/>
            <person name="Zhao Y."/>
            <person name="Pandoh P."/>
            <person name="Moore R."/>
            <person name="Sperling F.A."/>
            <person name="Huber D.P."/>
            <person name="Birol I."/>
            <person name="Jones S.J."/>
            <person name="Bohlmann J."/>
        </authorList>
    </citation>
    <scope>NUCLEOTIDE SEQUENCE</scope>
</reference>
<dbReference type="SUPFAM" id="SSF48452">
    <property type="entry name" value="TPR-like"/>
    <property type="match status" value="1"/>
</dbReference>
<dbReference type="GO" id="GO:0016020">
    <property type="term" value="C:membrane"/>
    <property type="evidence" value="ECO:0007669"/>
    <property type="project" value="InterPro"/>
</dbReference>
<dbReference type="AlphaFoldDB" id="N6TTZ0"/>
<sequence>MGAQKSDVEQLRYWRENNDRKSREVLDIWLNGLWLKVNSLGNEKFLVLEQVCLAALDCHIPNVAETCIESLSQSFPSSLRVRKLHAMYFEAKEDFGTATDILNSIIKADETNSAARKRKVAVLKAQGRTVDAIKELTDYLKIFMADVEAWQELAELYISEQDFSKAAFCVEELILHNPHNHLLHQRYADIKYTIGGLENLETARSYYSQALKINPKNMRALYGLYLTSSALSTSAKCSSQRKKEAAKLVEWSLKEIKKRYSEANLMSSSTHMAWTRFQVFLALLMVFTGSINTISTKWADTIKSVGRDGELKNFDHPFFQASTMFLGELMCLVLFKTLYIIYSRRADGTEDVSELTKGNRNFNPLILYIPAICDMTATSIMYIGLNLTFASSFQMFRGSVIVFVGLLSVAFLNRNLERREWSGIGFVIIGTLQDLNRLNSTSNTIFVVGLAVVGVADFVSQNGEQQHNKNDVITGDMLIVIAQIIQAVQMVVEEKFVRGENIPSLQAVGWEGLFGFVTLALLQIPFYFIHAVPPLTQRSGDRLEDAIDALVQMGNSIPLFFAILGTIISIAFFNFAGISVTKEMSATTRMVLDSVRTIVIWVFSLAFFGQAFHWLQLFGFVLLITGMCLYNGITFTSTYGYLNAVFARRSRRDNLEESIINTNAEETEP</sequence>
<dbReference type="InterPro" id="IPR037185">
    <property type="entry name" value="EmrE-like"/>
</dbReference>
<dbReference type="InterPro" id="IPR000620">
    <property type="entry name" value="EamA_dom"/>
</dbReference>
<dbReference type="OrthoDB" id="124397at2759"/>
<evidence type="ECO:0000313" key="3">
    <source>
        <dbReference type="EMBL" id="ENN71856.1"/>
    </source>
</evidence>
<accession>N6TTZ0</accession>
<organism evidence="3">
    <name type="scientific">Dendroctonus ponderosae</name>
    <name type="common">Mountain pine beetle</name>
    <dbReference type="NCBI Taxonomy" id="77166"/>
    <lineage>
        <taxon>Eukaryota</taxon>
        <taxon>Metazoa</taxon>
        <taxon>Ecdysozoa</taxon>
        <taxon>Arthropoda</taxon>
        <taxon>Hexapoda</taxon>
        <taxon>Insecta</taxon>
        <taxon>Pterygota</taxon>
        <taxon>Neoptera</taxon>
        <taxon>Endopterygota</taxon>
        <taxon>Coleoptera</taxon>
        <taxon>Polyphaga</taxon>
        <taxon>Cucujiformia</taxon>
        <taxon>Curculionidae</taxon>
        <taxon>Scolytinae</taxon>
        <taxon>Dendroctonus</taxon>
    </lineage>
</organism>
<dbReference type="PANTHER" id="PTHR13146:SF0">
    <property type="entry name" value="SOLUTE CARRIER FAMILY 35 MEMBER F6"/>
    <property type="match status" value="1"/>
</dbReference>
<feature type="domain" description="EamA" evidence="1">
    <location>
        <begin position="474"/>
        <end position="630"/>
    </location>
</feature>
<dbReference type="InterPro" id="IPR055217">
    <property type="entry name" value="TPR_EMC2"/>
</dbReference>
<dbReference type="EMBL" id="KB741251">
    <property type="protein sequence ID" value="ENN71856.1"/>
    <property type="molecule type" value="Genomic_DNA"/>
</dbReference>
<dbReference type="PANTHER" id="PTHR13146">
    <property type="match status" value="1"/>
</dbReference>
<dbReference type="HOGENOM" id="CLU_429124_0_0_1"/>
<gene>
    <name evidence="3" type="ORF">YQE_11472</name>
</gene>
<protein>
    <submittedName>
        <fullName evidence="3">Uncharacterized protein</fullName>
    </submittedName>
</protein>
<dbReference type="InterPro" id="IPR011990">
    <property type="entry name" value="TPR-like_helical_dom_sf"/>
</dbReference>
<feature type="domain" description="EMC2 TPR-like" evidence="2">
    <location>
        <begin position="82"/>
        <end position="191"/>
    </location>
</feature>
<feature type="domain" description="EamA" evidence="1">
    <location>
        <begin position="279"/>
        <end position="432"/>
    </location>
</feature>
<name>N6TTZ0_DENPD</name>
<dbReference type="FunFam" id="1.25.40.10:FF:000478">
    <property type="entry name" value="GG16802"/>
    <property type="match status" value="1"/>
</dbReference>
<dbReference type="SUPFAM" id="SSF103481">
    <property type="entry name" value="Multidrug resistance efflux transporter EmrE"/>
    <property type="match status" value="2"/>
</dbReference>
<evidence type="ECO:0000259" key="1">
    <source>
        <dbReference type="Pfam" id="PF00892"/>
    </source>
</evidence>
<dbReference type="Pfam" id="PF22890">
    <property type="entry name" value="TPR_EMC2"/>
    <property type="match status" value="1"/>
</dbReference>
<dbReference type="SMART" id="SM00028">
    <property type="entry name" value="TPR"/>
    <property type="match status" value="2"/>
</dbReference>
<evidence type="ECO:0000259" key="2">
    <source>
        <dbReference type="Pfam" id="PF22890"/>
    </source>
</evidence>
<dbReference type="PROSITE" id="PS50005">
    <property type="entry name" value="TPR"/>
    <property type="match status" value="1"/>
</dbReference>
<dbReference type="InterPro" id="IPR019734">
    <property type="entry name" value="TPR_rpt"/>
</dbReference>
<dbReference type="Gene3D" id="1.25.40.10">
    <property type="entry name" value="Tetratricopeptide repeat domain"/>
    <property type="match status" value="1"/>
</dbReference>
<proteinExistence type="predicted"/>
<feature type="non-terminal residue" evidence="3">
    <location>
        <position position="1"/>
    </location>
</feature>
<dbReference type="Pfam" id="PF00892">
    <property type="entry name" value="EamA"/>
    <property type="match status" value="2"/>
</dbReference>